<dbReference type="SUPFAM" id="SSF55120">
    <property type="entry name" value="Pseudouridine synthase"/>
    <property type="match status" value="1"/>
</dbReference>
<comment type="function">
    <text evidence="5">Responsible for synthesis of pseudouridine from uracil-55 in the psi GC loop of transfer RNAs.</text>
</comment>
<evidence type="ECO:0000256" key="4">
    <source>
        <dbReference type="ARBA" id="ARBA00023235"/>
    </source>
</evidence>
<protein>
    <recommendedName>
        <fullName evidence="5">tRNA pseudouridine synthase B</fullName>
        <ecNumber evidence="5">5.4.99.25</ecNumber>
    </recommendedName>
    <alternativeName>
        <fullName evidence="5">tRNA pseudouridine(55) synthase</fullName>
        <shortName evidence="5">Psi55 synthase</shortName>
    </alternativeName>
    <alternativeName>
        <fullName evidence="5">tRNA pseudouridylate synthase</fullName>
    </alternativeName>
    <alternativeName>
        <fullName evidence="5">tRNA-uridine isomerase</fullName>
    </alternativeName>
</protein>
<keyword evidence="9" id="KW-1185">Reference proteome</keyword>
<evidence type="ECO:0000313" key="8">
    <source>
        <dbReference type="EMBL" id="NCU16487.1"/>
    </source>
</evidence>
<proteinExistence type="inferred from homology"/>
<evidence type="ECO:0000256" key="5">
    <source>
        <dbReference type="HAMAP-Rule" id="MF_01080"/>
    </source>
</evidence>
<accession>A0ABX0A0Y1</accession>
<dbReference type="Pfam" id="PF01509">
    <property type="entry name" value="TruB_N"/>
    <property type="match status" value="1"/>
</dbReference>
<reference evidence="8 9" key="1">
    <citation type="submission" date="2020-01" db="EMBL/GenBank/DDBJ databases">
        <title>A novel Bacillus sp. from Pasinler.</title>
        <authorList>
            <person name="Adiguzel A."/>
            <person name="Ay H."/>
            <person name="Baltaci M.O."/>
        </authorList>
    </citation>
    <scope>NUCLEOTIDE SEQUENCE [LARGE SCALE GENOMIC DNA]</scope>
    <source>
        <strain evidence="8 9">P1</strain>
    </source>
</reference>
<comment type="similarity">
    <text evidence="2 5">Belongs to the pseudouridine synthase TruB family. Type 1 subfamily.</text>
</comment>
<dbReference type="InterPro" id="IPR032819">
    <property type="entry name" value="TruB_C"/>
</dbReference>
<comment type="caution">
    <text evidence="8">The sequence shown here is derived from an EMBL/GenBank/DDBJ whole genome shotgun (WGS) entry which is preliminary data.</text>
</comment>
<organism evidence="8 9">
    <name type="scientific">Pallidibacillus pasinlerensis</name>
    <dbReference type="NCBI Taxonomy" id="2703818"/>
    <lineage>
        <taxon>Bacteria</taxon>
        <taxon>Bacillati</taxon>
        <taxon>Bacillota</taxon>
        <taxon>Bacilli</taxon>
        <taxon>Bacillales</taxon>
        <taxon>Bacillaceae</taxon>
        <taxon>Pallidibacillus</taxon>
    </lineage>
</organism>
<dbReference type="Pfam" id="PF16198">
    <property type="entry name" value="TruB_C_2"/>
    <property type="match status" value="1"/>
</dbReference>
<evidence type="ECO:0000256" key="3">
    <source>
        <dbReference type="ARBA" id="ARBA00022694"/>
    </source>
</evidence>
<keyword evidence="3 5" id="KW-0819">tRNA processing</keyword>
<dbReference type="CDD" id="cd02573">
    <property type="entry name" value="PseudoU_synth_EcTruB"/>
    <property type="match status" value="1"/>
</dbReference>
<evidence type="ECO:0000259" key="7">
    <source>
        <dbReference type="Pfam" id="PF16198"/>
    </source>
</evidence>
<dbReference type="PANTHER" id="PTHR13767:SF2">
    <property type="entry name" value="PSEUDOURIDYLATE SYNTHASE TRUB1"/>
    <property type="match status" value="1"/>
</dbReference>
<dbReference type="NCBIfam" id="TIGR00431">
    <property type="entry name" value="TruB"/>
    <property type="match status" value="1"/>
</dbReference>
<dbReference type="EC" id="5.4.99.25" evidence="5"/>
<dbReference type="PANTHER" id="PTHR13767">
    <property type="entry name" value="TRNA-PSEUDOURIDINE SYNTHASE"/>
    <property type="match status" value="1"/>
</dbReference>
<comment type="catalytic activity">
    <reaction evidence="1 5">
        <text>uridine(55) in tRNA = pseudouridine(55) in tRNA</text>
        <dbReference type="Rhea" id="RHEA:42532"/>
        <dbReference type="Rhea" id="RHEA-COMP:10101"/>
        <dbReference type="Rhea" id="RHEA-COMP:10102"/>
        <dbReference type="ChEBI" id="CHEBI:65314"/>
        <dbReference type="ChEBI" id="CHEBI:65315"/>
        <dbReference type="EC" id="5.4.99.25"/>
    </reaction>
</comment>
<dbReference type="Gene3D" id="3.30.2350.10">
    <property type="entry name" value="Pseudouridine synthase"/>
    <property type="match status" value="1"/>
</dbReference>
<evidence type="ECO:0000256" key="1">
    <source>
        <dbReference type="ARBA" id="ARBA00000385"/>
    </source>
</evidence>
<dbReference type="RefSeq" id="WP_161919320.1">
    <property type="nucleotide sequence ID" value="NZ_JAACYS010000004.1"/>
</dbReference>
<feature type="domain" description="tRNA pseudouridylate synthase B C-terminal" evidence="7">
    <location>
        <begin position="185"/>
        <end position="243"/>
    </location>
</feature>
<evidence type="ECO:0000256" key="2">
    <source>
        <dbReference type="ARBA" id="ARBA00005642"/>
    </source>
</evidence>
<dbReference type="InterPro" id="IPR002501">
    <property type="entry name" value="PsdUridine_synth_N"/>
</dbReference>
<dbReference type="Proteomes" id="UP000743899">
    <property type="component" value="Unassembled WGS sequence"/>
</dbReference>
<dbReference type="InterPro" id="IPR014780">
    <property type="entry name" value="tRNA_psdUridine_synth_TruB"/>
</dbReference>
<name>A0ABX0A0Y1_9BACI</name>
<sequence length="309" mass="34459">MAEKQQLNGIVPLWKPAGMTSHDCVMKIRKLLRTKKVGHTGTLDPNVTGVLPICVGQATKVVQYLTDAGKSYIGEVTIGTSTTTEDSDGEVVEQKSISSPVKREQILAVLEQLTGEIEQIPPMFSAVKVKGKRLYEYAREGIPVERPKRTVSIYELELLDQDEEFTGDTIRFSIKVSCSKGTYIRTLAVMIGEMLGYPAHMSKLVRTSSAGIQKNDCFTFEEIEDKINHDKLDEIFLPIEAALNELPKLVIHDTLASRVRNGAVLPLPEPYLQEEGPIAISHNEKIIAIYRKHPTKIGMMKPDRVLVFE</sequence>
<evidence type="ECO:0000313" key="9">
    <source>
        <dbReference type="Proteomes" id="UP000743899"/>
    </source>
</evidence>
<evidence type="ECO:0000259" key="6">
    <source>
        <dbReference type="Pfam" id="PF01509"/>
    </source>
</evidence>
<dbReference type="EMBL" id="JAACYS010000004">
    <property type="protein sequence ID" value="NCU16487.1"/>
    <property type="molecule type" value="Genomic_DNA"/>
</dbReference>
<gene>
    <name evidence="5 8" type="primary">truB</name>
    <name evidence="8" type="ORF">GW534_01695</name>
</gene>
<feature type="active site" description="Nucleophile" evidence="5">
    <location>
        <position position="44"/>
    </location>
</feature>
<keyword evidence="4 5" id="KW-0413">Isomerase</keyword>
<dbReference type="InterPro" id="IPR020103">
    <property type="entry name" value="PsdUridine_synth_cat_dom_sf"/>
</dbReference>
<feature type="domain" description="Pseudouridine synthase II N-terminal" evidence="6">
    <location>
        <begin position="29"/>
        <end position="184"/>
    </location>
</feature>
<dbReference type="HAMAP" id="MF_01080">
    <property type="entry name" value="TruB_bact"/>
    <property type="match status" value="1"/>
</dbReference>